<comment type="caution">
    <text evidence="2">The sequence shown here is derived from an EMBL/GenBank/DDBJ whole genome shotgun (WGS) entry which is preliminary data.</text>
</comment>
<feature type="compositionally biased region" description="Low complexity" evidence="1">
    <location>
        <begin position="69"/>
        <end position="80"/>
    </location>
</feature>
<evidence type="ECO:0000313" key="2">
    <source>
        <dbReference type="EMBL" id="MCZ9292959.1"/>
    </source>
</evidence>
<feature type="region of interest" description="Disordered" evidence="1">
    <location>
        <begin position="46"/>
        <end position="80"/>
    </location>
</feature>
<feature type="region of interest" description="Disordered" evidence="1">
    <location>
        <begin position="316"/>
        <end position="338"/>
    </location>
</feature>
<evidence type="ECO:0000313" key="3">
    <source>
        <dbReference type="Proteomes" id="UP001146468"/>
    </source>
</evidence>
<accession>A0A9X3LRP3</accession>
<dbReference type="AlphaFoldDB" id="A0A9X3LRP3"/>
<sequence length="338" mass="34210">MAKKKTGGAGWVASGLAWGLAGGLALGTLVVAPSLAPISDYSFNNIDPTTKGSDGARKAPGSSDKDGEAPANPEANSANALLAGNSTRIVEGTLDQRPFIIVRAPNADEDDVKVTSWLAQQAGATVAGEITLTDKFLSQDGADQLRSIIANTLPAGAQLSVDNQAPGTHAGESLGTALMFDVNTNEPMANVEDRALVLQALRDGGFIEYDDGTITPAQGIIVVTGGDIEEGEGVKDDADVFAATVLADFARGLDSRGDAVVLAGRRGAASPNGSIALIRSNAEASAAVSTVDSLDSETGRISTVLALAEQIGGKSGAYGSATNAQAPAPERPRAQDNG</sequence>
<keyword evidence="3" id="KW-1185">Reference proteome</keyword>
<organism evidence="2 3">
    <name type="scientific">Corynebacterium meitnerae</name>
    <dbReference type="NCBI Taxonomy" id="2913498"/>
    <lineage>
        <taxon>Bacteria</taxon>
        <taxon>Bacillati</taxon>
        <taxon>Actinomycetota</taxon>
        <taxon>Actinomycetes</taxon>
        <taxon>Mycobacteriales</taxon>
        <taxon>Corynebacteriaceae</taxon>
        <taxon>Corynebacterium</taxon>
    </lineage>
</organism>
<gene>
    <name evidence="2" type="ORF">L8U60_00470</name>
</gene>
<dbReference type="Proteomes" id="UP001146468">
    <property type="component" value="Unassembled WGS sequence"/>
</dbReference>
<dbReference type="EMBL" id="JAKMUS010000001">
    <property type="protein sequence ID" value="MCZ9292959.1"/>
    <property type="molecule type" value="Genomic_DNA"/>
</dbReference>
<dbReference type="Pfam" id="PF11382">
    <property type="entry name" value="MctB"/>
    <property type="match status" value="1"/>
</dbReference>
<proteinExistence type="predicted"/>
<dbReference type="InterPro" id="IPR021522">
    <property type="entry name" value="MctB"/>
</dbReference>
<dbReference type="GO" id="GO:0055070">
    <property type="term" value="P:copper ion homeostasis"/>
    <property type="evidence" value="ECO:0007669"/>
    <property type="project" value="InterPro"/>
</dbReference>
<dbReference type="RefSeq" id="WP_269964427.1">
    <property type="nucleotide sequence ID" value="NZ_JAKMUS010000001.1"/>
</dbReference>
<reference evidence="2" key="1">
    <citation type="submission" date="2022-02" db="EMBL/GenBank/DDBJ databases">
        <title>Corynebacterium sp. from urogenital microbiome.</title>
        <authorList>
            <person name="Cappelli E.A."/>
            <person name="Ribeiro T.G."/>
            <person name="Peixe L."/>
        </authorList>
    </citation>
    <scope>NUCLEOTIDE SEQUENCE</scope>
    <source>
        <strain evidence="2">C8Ua_172</strain>
    </source>
</reference>
<dbReference type="GO" id="GO:0016020">
    <property type="term" value="C:membrane"/>
    <property type="evidence" value="ECO:0007669"/>
    <property type="project" value="InterPro"/>
</dbReference>
<name>A0A9X3LRP3_9CORY</name>
<evidence type="ECO:0000256" key="1">
    <source>
        <dbReference type="SAM" id="MobiDB-lite"/>
    </source>
</evidence>
<protein>
    <submittedName>
        <fullName evidence="2">Copper transporter</fullName>
    </submittedName>
</protein>